<dbReference type="Gene3D" id="3.40.50.1170">
    <property type="entry name" value="L-asparaginase, N-terminal domain"/>
    <property type="match status" value="1"/>
</dbReference>
<dbReference type="PROSITE" id="PS51732">
    <property type="entry name" value="ASN_GLN_ASE_3"/>
    <property type="match status" value="1"/>
</dbReference>
<keyword evidence="9" id="KW-1185">Reference proteome</keyword>
<keyword evidence="4" id="KW-0040">ANK repeat</keyword>
<dbReference type="InterPro" id="IPR002110">
    <property type="entry name" value="Ankyrin_rpt"/>
</dbReference>
<feature type="domain" description="L-asparaginase N-terminal" evidence="6">
    <location>
        <begin position="25"/>
        <end position="242"/>
    </location>
</feature>
<dbReference type="InterPro" id="IPR006033">
    <property type="entry name" value="AsnA_fam"/>
</dbReference>
<dbReference type="GO" id="GO:0004067">
    <property type="term" value="F:asparaginase activity"/>
    <property type="evidence" value="ECO:0007669"/>
    <property type="project" value="UniProtKB-UniRule"/>
</dbReference>
<evidence type="ECO:0000256" key="1">
    <source>
        <dbReference type="ARBA" id="ARBA00012920"/>
    </source>
</evidence>
<reference evidence="8" key="1">
    <citation type="submission" date="2020-04" db="EMBL/GenBank/DDBJ databases">
        <authorList>
            <person name="Alioto T."/>
            <person name="Alioto T."/>
            <person name="Gomez Garrido J."/>
        </authorList>
    </citation>
    <scope>NUCLEOTIDE SEQUENCE</scope>
    <source>
        <strain evidence="8">A484AB</strain>
    </source>
</reference>
<protein>
    <recommendedName>
        <fullName evidence="1">asparaginase</fullName>
        <ecNumber evidence="1">3.5.1.1</ecNumber>
    </recommendedName>
</protein>
<dbReference type="Gene3D" id="3.40.50.40">
    <property type="match status" value="1"/>
</dbReference>
<dbReference type="InterPro" id="IPR041725">
    <property type="entry name" value="L-asparaginase_I"/>
</dbReference>
<dbReference type="Pfam" id="PF12796">
    <property type="entry name" value="Ank_2"/>
    <property type="match status" value="1"/>
</dbReference>
<dbReference type="InterPro" id="IPR040919">
    <property type="entry name" value="Asparaginase_C"/>
</dbReference>
<feature type="domain" description="Asparaginase/glutaminase C-terminal" evidence="7">
    <location>
        <begin position="261"/>
        <end position="377"/>
    </location>
</feature>
<dbReference type="EMBL" id="CACRXK020008927">
    <property type="protein sequence ID" value="CAB4015995.1"/>
    <property type="molecule type" value="Genomic_DNA"/>
</dbReference>
<dbReference type="Gene3D" id="1.25.40.20">
    <property type="entry name" value="Ankyrin repeat-containing domain"/>
    <property type="match status" value="2"/>
</dbReference>
<dbReference type="InterPro" id="IPR037152">
    <property type="entry name" value="L-asparaginase_N_sf"/>
</dbReference>
<dbReference type="SFLD" id="SFLDS00057">
    <property type="entry name" value="Glutaminase/Asparaginase"/>
    <property type="match status" value="1"/>
</dbReference>
<dbReference type="SUPFAM" id="SSF53774">
    <property type="entry name" value="Glutaminase/Asparaginase"/>
    <property type="match status" value="1"/>
</dbReference>
<name>A0A7D9EV30_PARCT</name>
<dbReference type="PRINTS" id="PR00139">
    <property type="entry name" value="ASNGLNASE"/>
</dbReference>
<dbReference type="Pfam" id="PF17763">
    <property type="entry name" value="Asparaginase_C"/>
    <property type="match status" value="1"/>
</dbReference>
<evidence type="ECO:0000259" key="6">
    <source>
        <dbReference type="Pfam" id="PF00710"/>
    </source>
</evidence>
<evidence type="ECO:0000256" key="4">
    <source>
        <dbReference type="ARBA" id="ARBA00023043"/>
    </source>
</evidence>
<dbReference type="GO" id="GO:0006528">
    <property type="term" value="P:asparagine metabolic process"/>
    <property type="evidence" value="ECO:0007669"/>
    <property type="project" value="UniProtKB-ARBA"/>
</dbReference>
<evidence type="ECO:0000256" key="5">
    <source>
        <dbReference type="ARBA" id="ARBA00061199"/>
    </source>
</evidence>
<dbReference type="PROSITE" id="PS50297">
    <property type="entry name" value="ANK_REP_REGION"/>
    <property type="match status" value="2"/>
</dbReference>
<evidence type="ECO:0000259" key="7">
    <source>
        <dbReference type="Pfam" id="PF17763"/>
    </source>
</evidence>
<dbReference type="PROSITE" id="PS00144">
    <property type="entry name" value="ASN_GLN_ASE_1"/>
    <property type="match status" value="1"/>
</dbReference>
<dbReference type="AlphaFoldDB" id="A0A7D9EV30"/>
<dbReference type="Pfam" id="PF00710">
    <property type="entry name" value="Asparaginase"/>
    <property type="match status" value="1"/>
</dbReference>
<dbReference type="InterPro" id="IPR020827">
    <property type="entry name" value="Asparaginase/glutaminase_AS1"/>
</dbReference>
<dbReference type="InterPro" id="IPR006034">
    <property type="entry name" value="Asparaginase/glutaminase-like"/>
</dbReference>
<dbReference type="SMART" id="SM00870">
    <property type="entry name" value="Asparaginase"/>
    <property type="match status" value="1"/>
</dbReference>
<dbReference type="FunFam" id="3.40.50.40:FF:000001">
    <property type="entry name" value="L-asparaginase 1"/>
    <property type="match status" value="1"/>
</dbReference>
<dbReference type="FunFam" id="3.40.50.1170:FF:000003">
    <property type="entry name" value="60 kDa lysophospholipase"/>
    <property type="match status" value="1"/>
</dbReference>
<organism evidence="8 9">
    <name type="scientific">Paramuricea clavata</name>
    <name type="common">Red gorgonian</name>
    <name type="synonym">Violescent sea-whip</name>
    <dbReference type="NCBI Taxonomy" id="317549"/>
    <lineage>
        <taxon>Eukaryota</taxon>
        <taxon>Metazoa</taxon>
        <taxon>Cnidaria</taxon>
        <taxon>Anthozoa</taxon>
        <taxon>Octocorallia</taxon>
        <taxon>Malacalcyonacea</taxon>
        <taxon>Plexauridae</taxon>
        <taxon>Paramuricea</taxon>
    </lineage>
</organism>
<dbReference type="PANTHER" id="PTHR11707:SF28">
    <property type="entry name" value="60 KDA LYSOPHOSPHOLIPASE"/>
    <property type="match status" value="1"/>
</dbReference>
<dbReference type="PROSITE" id="PS50088">
    <property type="entry name" value="ANK_REPEAT"/>
    <property type="match status" value="2"/>
</dbReference>
<evidence type="ECO:0000256" key="3">
    <source>
        <dbReference type="ARBA" id="ARBA00022801"/>
    </source>
</evidence>
<keyword evidence="2" id="KW-0677">Repeat</keyword>
<proteinExistence type="inferred from homology"/>
<dbReference type="SMART" id="SM00248">
    <property type="entry name" value="ANK"/>
    <property type="match status" value="4"/>
</dbReference>
<dbReference type="InterPro" id="IPR027473">
    <property type="entry name" value="L-asparaginase_C"/>
</dbReference>
<dbReference type="OrthoDB" id="542841at2759"/>
<comment type="caution">
    <text evidence="8">The sequence shown here is derived from an EMBL/GenBank/DDBJ whole genome shotgun (WGS) entry which is preliminary data.</text>
</comment>
<dbReference type="CDD" id="cd08963">
    <property type="entry name" value="L-asparaginase_I"/>
    <property type="match status" value="1"/>
</dbReference>
<dbReference type="PIRSF" id="PIRSF001220">
    <property type="entry name" value="L-ASNase_gatD"/>
    <property type="match status" value="1"/>
</dbReference>
<dbReference type="NCBIfam" id="TIGR00519">
    <property type="entry name" value="asnASE_I"/>
    <property type="match status" value="1"/>
</dbReference>
<dbReference type="PIRSF" id="PIRSF500176">
    <property type="entry name" value="L_ASNase"/>
    <property type="match status" value="1"/>
</dbReference>
<dbReference type="InterPro" id="IPR036770">
    <property type="entry name" value="Ankyrin_rpt-contain_sf"/>
</dbReference>
<dbReference type="Proteomes" id="UP001152795">
    <property type="component" value="Unassembled WGS sequence"/>
</dbReference>
<comment type="similarity">
    <text evidence="5">In the N-terminal section; belongs to the asparaginase 1 family.</text>
</comment>
<dbReference type="EC" id="3.5.1.1" evidence="1"/>
<dbReference type="InterPro" id="IPR036152">
    <property type="entry name" value="Asp/glu_Ase-like_sf"/>
</dbReference>
<sequence length="636" mass="70968">MDLESSEMGHTIRYSSHSELGKYVNVLVLYTGGTIGMYGTEDGLKCRSNMADFLKKLPMLHDDNYVPNVSKTSPDVSHERNIDELVMPLSEYGVRVFYYIKEYEEKKDSSNMQMNDWVDIAMDVKNNYDKFDSFIVLHGTDTMSYTASVLSFMFQNLDKSVILTGSQVPIFEQRNDGRDNLLGALMIAGHFFIPEVTLFFHGNLYRGNRTTKINSGDFQAFDSPNLSPLATMKVKIDVRWDAIFRSNSSKQFHVRTDLNPNVGVLRLFPGITDATVESICRAPVEGIVLETFGAGNCPNHRTRFIEILKEAADRGVIIVNCTQCLKGAVIKAYETGKILFDIGVVSGSDITPEAALTKLSYILGYRDMPLEEKKRLMETNLRGEMTVAIDESQFSLKDGGFIRAIASTLKASSVEEMHYIRKALHPLLVCSATQNGNADIVEELCKKDNVDCSLEYDDRTPLHIAATNGDLTMVQKLLEHGASIHKVDKYGATPLLDAIRFKRKDVIRLLRESGGNIGPGTLGIATEICVAASNNDVALLESWNLAGISLNLRNTTGRTPLHEAVCALCKESVEYLLSRDVDVSVRDNLGHRAFDNALEMQTVFENNLKCEDEKIKDVSAIITSFENKELLREQNI</sequence>
<evidence type="ECO:0000313" key="8">
    <source>
        <dbReference type="EMBL" id="CAB4015995.1"/>
    </source>
</evidence>
<accession>A0A7D9EV30</accession>
<dbReference type="Pfam" id="PF00023">
    <property type="entry name" value="Ank"/>
    <property type="match status" value="1"/>
</dbReference>
<dbReference type="SUPFAM" id="SSF48403">
    <property type="entry name" value="Ankyrin repeat"/>
    <property type="match status" value="1"/>
</dbReference>
<keyword evidence="3" id="KW-0378">Hydrolase</keyword>
<dbReference type="PANTHER" id="PTHR11707">
    <property type="entry name" value="L-ASPARAGINASE"/>
    <property type="match status" value="1"/>
</dbReference>
<gene>
    <name evidence="8" type="ORF">PACLA_8A027934</name>
</gene>
<dbReference type="InterPro" id="IPR027474">
    <property type="entry name" value="L-asparaginase_N"/>
</dbReference>
<evidence type="ECO:0000256" key="2">
    <source>
        <dbReference type="ARBA" id="ARBA00022737"/>
    </source>
</evidence>
<evidence type="ECO:0000313" key="9">
    <source>
        <dbReference type="Proteomes" id="UP001152795"/>
    </source>
</evidence>